<feature type="transmembrane region" description="Helical" evidence="5">
    <location>
        <begin position="6"/>
        <end position="26"/>
    </location>
</feature>
<evidence type="ECO:0000256" key="2">
    <source>
        <dbReference type="ARBA" id="ARBA00022692"/>
    </source>
</evidence>
<evidence type="ECO:0000256" key="5">
    <source>
        <dbReference type="SAM" id="Phobius"/>
    </source>
</evidence>
<evidence type="ECO:0000313" key="7">
    <source>
        <dbReference type="EMBL" id="BEH03647.1"/>
    </source>
</evidence>
<dbReference type="EMBL" id="AP028056">
    <property type="protein sequence ID" value="BEH03647.1"/>
    <property type="molecule type" value="Genomic_DNA"/>
</dbReference>
<dbReference type="InterPro" id="IPR013525">
    <property type="entry name" value="ABC2_TM"/>
</dbReference>
<evidence type="ECO:0000313" key="8">
    <source>
        <dbReference type="Proteomes" id="UP001431656"/>
    </source>
</evidence>
<dbReference type="Proteomes" id="UP001431656">
    <property type="component" value="Chromosome"/>
</dbReference>
<dbReference type="GO" id="GO:0140359">
    <property type="term" value="F:ABC-type transporter activity"/>
    <property type="evidence" value="ECO:0007669"/>
    <property type="project" value="InterPro"/>
</dbReference>
<keyword evidence="2 5" id="KW-0812">Transmembrane</keyword>
<keyword evidence="4 5" id="KW-0472">Membrane</keyword>
<evidence type="ECO:0000256" key="3">
    <source>
        <dbReference type="ARBA" id="ARBA00022989"/>
    </source>
</evidence>
<gene>
    <name evidence="7" type="ORF">brsh051_29280</name>
</gene>
<comment type="subcellular location">
    <subcellularLocation>
        <location evidence="1">Membrane</location>
        <topology evidence="1">Multi-pass membrane protein</topology>
    </subcellularLocation>
</comment>
<feature type="domain" description="ABC-2 type transporter transmembrane" evidence="6">
    <location>
        <begin position="4"/>
        <end position="78"/>
    </location>
</feature>
<dbReference type="Pfam" id="PF01061">
    <property type="entry name" value="ABC2_membrane"/>
    <property type="match status" value="1"/>
</dbReference>
<dbReference type="AlphaFoldDB" id="A0AAN0K870"/>
<sequence length="121" mass="12418">MLAIAIIVVVFTAMLVCFGVMLVALCRTMDQANTIGMLGGMVMAGLGGALAPVSSFPGWVQSVAPFTPAYWVLDALRRLTLEHATLADVAPATGIALAFAAGFALIAALCFRSSAVKIGTT</sequence>
<dbReference type="GO" id="GO:0016020">
    <property type="term" value="C:membrane"/>
    <property type="evidence" value="ECO:0007669"/>
    <property type="project" value="UniProtKB-SubCell"/>
</dbReference>
<feature type="transmembrane region" description="Helical" evidence="5">
    <location>
        <begin position="89"/>
        <end position="111"/>
    </location>
</feature>
<dbReference type="PANTHER" id="PTHR43229:SF6">
    <property type="entry name" value="ABC-TYPE MULTIDRUG TRANSPORT SYSTEM, PERMEASE COMPONENT"/>
    <property type="match status" value="1"/>
</dbReference>
<evidence type="ECO:0000256" key="4">
    <source>
        <dbReference type="ARBA" id="ARBA00023136"/>
    </source>
</evidence>
<dbReference type="KEGG" id="broo:brsh051_29280"/>
<accession>A0AAN0K870</accession>
<organism evidence="7 8">
    <name type="scientific">Brooklawnia propionicigenes</name>
    <dbReference type="NCBI Taxonomy" id="3041175"/>
    <lineage>
        <taxon>Bacteria</taxon>
        <taxon>Bacillati</taxon>
        <taxon>Actinomycetota</taxon>
        <taxon>Actinomycetes</taxon>
        <taxon>Propionibacteriales</taxon>
        <taxon>Propionibacteriaceae</taxon>
        <taxon>Brooklawnia</taxon>
    </lineage>
</organism>
<reference evidence="7" key="1">
    <citation type="journal article" date="2024" name="Int. J. Syst. Evol. Microbiol.">
        <title>Brooklawnia propionicigenes sp. nov., a facultatively anaerobic, propionate-producing bacterium isolated from a methanogenic reactor treating waste from cattle farms.</title>
        <authorList>
            <person name="Akita Y."/>
            <person name="Ueki A."/>
            <person name="Tonouchi A."/>
            <person name="Sugawara Y."/>
            <person name="Honma S."/>
            <person name="Kaku N."/>
            <person name="Ueki K."/>
        </authorList>
    </citation>
    <scope>NUCLEOTIDE SEQUENCE</scope>
    <source>
        <strain evidence="7">SH051</strain>
    </source>
</reference>
<evidence type="ECO:0000256" key="1">
    <source>
        <dbReference type="ARBA" id="ARBA00004141"/>
    </source>
</evidence>
<protein>
    <recommendedName>
        <fullName evidence="6">ABC-2 type transporter transmembrane domain-containing protein</fullName>
    </recommendedName>
</protein>
<name>A0AAN0K870_9ACTN</name>
<proteinExistence type="predicted"/>
<dbReference type="PANTHER" id="PTHR43229">
    <property type="entry name" value="NODULATION PROTEIN J"/>
    <property type="match status" value="1"/>
</dbReference>
<dbReference type="InterPro" id="IPR051784">
    <property type="entry name" value="Nod_factor_ABC_transporter"/>
</dbReference>
<feature type="transmembrane region" description="Helical" evidence="5">
    <location>
        <begin position="38"/>
        <end position="60"/>
    </location>
</feature>
<keyword evidence="3 5" id="KW-1133">Transmembrane helix</keyword>
<evidence type="ECO:0000259" key="6">
    <source>
        <dbReference type="Pfam" id="PF01061"/>
    </source>
</evidence>
<keyword evidence="8" id="KW-1185">Reference proteome</keyword>